<dbReference type="Pfam" id="PF14305">
    <property type="entry name" value="ATPgrasp_TupA"/>
    <property type="match status" value="1"/>
</dbReference>
<accession>A0ABS6JHU4</accession>
<gene>
    <name evidence="3" type="ORF">KS419_14565</name>
</gene>
<organism evidence="3 4">
    <name type="scientific">Evansella tamaricis</name>
    <dbReference type="NCBI Taxonomy" id="2069301"/>
    <lineage>
        <taxon>Bacteria</taxon>
        <taxon>Bacillati</taxon>
        <taxon>Bacillota</taxon>
        <taxon>Bacilli</taxon>
        <taxon>Bacillales</taxon>
        <taxon>Bacillaceae</taxon>
        <taxon>Evansella</taxon>
    </lineage>
</organism>
<dbReference type="RefSeq" id="WP_217067124.1">
    <property type="nucleotide sequence ID" value="NZ_JAHQCS010000118.1"/>
</dbReference>
<evidence type="ECO:0000256" key="1">
    <source>
        <dbReference type="SAM" id="Coils"/>
    </source>
</evidence>
<name>A0ABS6JHU4_9BACI</name>
<evidence type="ECO:0000313" key="3">
    <source>
        <dbReference type="EMBL" id="MBU9712950.1"/>
    </source>
</evidence>
<dbReference type="EMBL" id="JAHQCS010000118">
    <property type="protein sequence ID" value="MBU9712950.1"/>
    <property type="molecule type" value="Genomic_DNA"/>
</dbReference>
<sequence length="487" mass="57619">MNNKSNVKNGSETEMFNDQEENIRSKSESDEDLIILMKKRANLKELQVENKKMEKELNRLRKSKKWKYSAPIRKLLYLKTILNPTNYKALVEEKKALQLELIKVKEELFKSQEKNELEKERYETLLGKESERIHKEIKGSKEDGSFFEYIDKLIFTKRSEENKYNKSLEYAAKLYKSERNDYKHLAYNNVLKGLKLEDVPEFIVRETESNNLESLNELASFRALLTLRLIKRQLGEHLPEWELDHKLVAYNFVDNLGLKRPWRSDMRYEHHELPLREGIVIKPLEGAGSRGVYLVFQDKKIQDIRRSRVLKNFEELKESMKKDLSLNWVYKDEWIIEELIMEDINTTTQARDIKFYCFYGKVALVLEIVRFPELRYCWWLPTGETISTGKYEDNLFVGSGISDNEIKMAADLSIKIPAPFIRIDFLRSDGELVFGEFTPKPGNYDEFNNNIDVMLGQYFLDAESRLYSDLLSGKIFSQYNNFYQPKK</sequence>
<feature type="coiled-coil region" evidence="1">
    <location>
        <begin position="87"/>
        <end position="114"/>
    </location>
</feature>
<dbReference type="InterPro" id="IPR029465">
    <property type="entry name" value="ATPgrasp_TupA"/>
</dbReference>
<dbReference type="Proteomes" id="UP000784880">
    <property type="component" value="Unassembled WGS sequence"/>
</dbReference>
<proteinExistence type="predicted"/>
<feature type="coiled-coil region" evidence="1">
    <location>
        <begin position="36"/>
        <end position="63"/>
    </location>
</feature>
<evidence type="ECO:0000256" key="2">
    <source>
        <dbReference type="SAM" id="MobiDB-lite"/>
    </source>
</evidence>
<comment type="caution">
    <text evidence="3">The sequence shown here is derived from an EMBL/GenBank/DDBJ whole genome shotgun (WGS) entry which is preliminary data.</text>
</comment>
<protein>
    <submittedName>
        <fullName evidence="3">Teichuronopeptide biosynthesis</fullName>
    </submittedName>
</protein>
<evidence type="ECO:0000313" key="4">
    <source>
        <dbReference type="Proteomes" id="UP000784880"/>
    </source>
</evidence>
<keyword evidence="1" id="KW-0175">Coiled coil</keyword>
<keyword evidence="4" id="KW-1185">Reference proteome</keyword>
<reference evidence="3 4" key="1">
    <citation type="submission" date="2021-06" db="EMBL/GenBank/DDBJ databases">
        <title>Bacillus sp. RD4P76, an endophyte from a halophyte.</title>
        <authorList>
            <person name="Sun J.-Q."/>
        </authorList>
    </citation>
    <scope>NUCLEOTIDE SEQUENCE [LARGE SCALE GENOMIC DNA]</scope>
    <source>
        <strain evidence="3 4">CGMCC 1.15917</strain>
    </source>
</reference>
<feature type="compositionally biased region" description="Polar residues" evidence="2">
    <location>
        <begin position="1"/>
        <end position="14"/>
    </location>
</feature>
<feature type="region of interest" description="Disordered" evidence="2">
    <location>
        <begin position="1"/>
        <end position="28"/>
    </location>
</feature>